<name>A0A3M6T9R7_POCDA</name>
<dbReference type="AlphaFoldDB" id="A0A3M6T9R7"/>
<evidence type="ECO:0000313" key="1">
    <source>
        <dbReference type="EMBL" id="RMX38048.1"/>
    </source>
</evidence>
<dbReference type="EMBL" id="RCHS01004055">
    <property type="protein sequence ID" value="RMX38048.1"/>
    <property type="molecule type" value="Genomic_DNA"/>
</dbReference>
<gene>
    <name evidence="1" type="ORF">pdam_00020148</name>
</gene>
<sequence length="62" mass="7253">MIHVEAEYTYQLHKDVIPLMMNATVMDVVDVSPQSTIRSWTCNDVKTWPKNVELKDRFQSVN</sequence>
<accession>A0A3M6T9R7</accession>
<evidence type="ECO:0000313" key="2">
    <source>
        <dbReference type="Proteomes" id="UP000275408"/>
    </source>
</evidence>
<organism evidence="1 2">
    <name type="scientific">Pocillopora damicornis</name>
    <name type="common">Cauliflower coral</name>
    <name type="synonym">Millepora damicornis</name>
    <dbReference type="NCBI Taxonomy" id="46731"/>
    <lineage>
        <taxon>Eukaryota</taxon>
        <taxon>Metazoa</taxon>
        <taxon>Cnidaria</taxon>
        <taxon>Anthozoa</taxon>
        <taxon>Hexacorallia</taxon>
        <taxon>Scleractinia</taxon>
        <taxon>Astrocoeniina</taxon>
        <taxon>Pocilloporidae</taxon>
        <taxon>Pocillopora</taxon>
    </lineage>
</organism>
<reference evidence="1 2" key="1">
    <citation type="journal article" date="2018" name="Sci. Rep.">
        <title>Comparative analysis of the Pocillopora damicornis genome highlights role of immune system in coral evolution.</title>
        <authorList>
            <person name="Cunning R."/>
            <person name="Bay R.A."/>
            <person name="Gillette P."/>
            <person name="Baker A.C."/>
            <person name="Traylor-Knowles N."/>
        </authorList>
    </citation>
    <scope>NUCLEOTIDE SEQUENCE [LARGE SCALE GENOMIC DNA]</scope>
    <source>
        <strain evidence="1">RSMAS</strain>
        <tissue evidence="1">Whole animal</tissue>
    </source>
</reference>
<comment type="caution">
    <text evidence="1">The sequence shown here is derived from an EMBL/GenBank/DDBJ whole genome shotgun (WGS) entry which is preliminary data.</text>
</comment>
<dbReference type="Proteomes" id="UP000275408">
    <property type="component" value="Unassembled WGS sequence"/>
</dbReference>
<proteinExistence type="predicted"/>
<protein>
    <submittedName>
        <fullName evidence="1">Uncharacterized protein</fullName>
    </submittedName>
</protein>
<keyword evidence="2" id="KW-1185">Reference proteome</keyword>